<feature type="binding site" evidence="10">
    <location>
        <position position="172"/>
    </location>
    <ligand>
        <name>glycerol</name>
        <dbReference type="ChEBI" id="CHEBI:17754"/>
    </ligand>
</feature>
<proteinExistence type="predicted"/>
<evidence type="ECO:0000256" key="4">
    <source>
        <dbReference type="ARBA" id="ARBA00022857"/>
    </source>
</evidence>
<dbReference type="GO" id="GO:0008654">
    <property type="term" value="P:phospholipid biosynthetic process"/>
    <property type="evidence" value="ECO:0007669"/>
    <property type="project" value="UniProtKB-KW"/>
</dbReference>
<dbReference type="EMBL" id="CP020716">
    <property type="protein sequence ID" value="ARJ07675.1"/>
    <property type="molecule type" value="Genomic_DNA"/>
</dbReference>
<keyword evidence="14" id="KW-1185">Reference proteome</keyword>
<comment type="cofactor">
    <cofactor evidence="10">
        <name>Zn(2+)</name>
        <dbReference type="ChEBI" id="CHEBI:29105"/>
    </cofactor>
    <text evidence="10">Binds 1 zinc ion per subunit.</text>
</comment>
<keyword evidence="2" id="KW-0444">Lipid biosynthesis</keyword>
<dbReference type="PANTHER" id="PTHR43616:SF5">
    <property type="entry name" value="GLYCEROL DEHYDROGENASE 1"/>
    <property type="match status" value="1"/>
</dbReference>
<evidence type="ECO:0000256" key="3">
    <source>
        <dbReference type="ARBA" id="ARBA00022723"/>
    </source>
</evidence>
<evidence type="ECO:0000313" key="13">
    <source>
        <dbReference type="EMBL" id="ARJ07675.1"/>
    </source>
</evidence>
<dbReference type="Proteomes" id="UP000192775">
    <property type="component" value="Plasmid unnamed1"/>
</dbReference>
<keyword evidence="8" id="KW-0594">Phospholipid biosynthesis</keyword>
<keyword evidence="7" id="KW-0443">Lipid metabolism</keyword>
<sequence>MEGLRAFSTAGRYVQGPGALKEIGALCAGSSAHALLIVDAFMADRVGPAITSSLHRAGIRSTLRSVADEVTQSTVDRVARDTPEGVDLILGVGGGKTIDLAKGVSRALGVPIVTVPTVASNDSPASRAIAMYDDQHHLVAVPVLEHNPILVIVDTSLIAQAPPRFLSAGIGDALSKHFEVDACRAAGGLTMQGTRGLRIASIVARGCYDTLREHGRDALLASTAGRVDESLEETVEAIILLSGMSFENGGLSLAHAMTRGLMAVQGAAGFLHGEHVAYGTLVQLAVTGHGDAEVMDLMRFLRTVSLPSSLAALGVQIEDREAVSVIAGHTVRAPHITNLPAPLSAEGLVNAMRRVESLSTHLGDEPPRPY</sequence>
<evidence type="ECO:0000256" key="6">
    <source>
        <dbReference type="ARBA" id="ARBA00023027"/>
    </source>
</evidence>
<evidence type="ECO:0000256" key="9">
    <source>
        <dbReference type="ARBA" id="ARBA00023264"/>
    </source>
</evidence>
<evidence type="ECO:0000313" key="14">
    <source>
        <dbReference type="Proteomes" id="UP000192775"/>
    </source>
</evidence>
<feature type="binding site" evidence="12">
    <location>
        <begin position="95"/>
        <end position="99"/>
    </location>
    <ligand>
        <name>NAD(+)</name>
        <dbReference type="ChEBI" id="CHEBI:57540"/>
    </ligand>
</feature>
<feature type="binding site" evidence="10">
    <location>
        <position position="255"/>
    </location>
    <ligand>
        <name>glycerol</name>
        <dbReference type="ChEBI" id="CHEBI:17754"/>
    </ligand>
</feature>
<feature type="binding site" evidence="10">
    <location>
        <position position="272"/>
    </location>
    <ligand>
        <name>glycerol</name>
        <dbReference type="ChEBI" id="CHEBI:17754"/>
    </ligand>
</feature>
<keyword evidence="6 12" id="KW-0520">NAD</keyword>
<dbReference type="Pfam" id="PF13685">
    <property type="entry name" value="Fe-ADH_2"/>
    <property type="match status" value="1"/>
</dbReference>
<dbReference type="InterPro" id="IPR032837">
    <property type="entry name" value="G1PDH"/>
</dbReference>
<name>A0A1X9LR62_9MICO</name>
<dbReference type="Gene3D" id="1.20.1090.10">
    <property type="entry name" value="Dehydroquinate synthase-like - alpha domain"/>
    <property type="match status" value="1"/>
</dbReference>
<keyword evidence="13" id="KW-0614">Plasmid</keyword>
<organism evidence="13 14">
    <name type="scientific">Cnuibacter physcomitrellae</name>
    <dbReference type="NCBI Taxonomy" id="1619308"/>
    <lineage>
        <taxon>Bacteria</taxon>
        <taxon>Bacillati</taxon>
        <taxon>Actinomycetota</taxon>
        <taxon>Actinomycetes</taxon>
        <taxon>Micrococcales</taxon>
        <taxon>Microbacteriaceae</taxon>
        <taxon>Cnuibacter</taxon>
    </lineage>
</organism>
<dbReference type="Gene3D" id="3.40.50.1970">
    <property type="match status" value="1"/>
</dbReference>
<accession>A0A1X9LR62</accession>
<evidence type="ECO:0000256" key="8">
    <source>
        <dbReference type="ARBA" id="ARBA00023209"/>
    </source>
</evidence>
<keyword evidence="4" id="KW-0521">NADP</keyword>
<evidence type="ECO:0000256" key="2">
    <source>
        <dbReference type="ARBA" id="ARBA00022516"/>
    </source>
</evidence>
<evidence type="ECO:0000256" key="1">
    <source>
        <dbReference type="ARBA" id="ARBA00022490"/>
    </source>
</evidence>
<dbReference type="PANTHER" id="PTHR43616">
    <property type="entry name" value="GLYCEROL DEHYDROGENASE"/>
    <property type="match status" value="1"/>
</dbReference>
<keyword evidence="9" id="KW-1208">Phospholipid metabolism</keyword>
<evidence type="ECO:0000256" key="5">
    <source>
        <dbReference type="ARBA" id="ARBA00023002"/>
    </source>
</evidence>
<feature type="binding site" evidence="12">
    <location>
        <position position="132"/>
    </location>
    <ligand>
        <name>NAD(+)</name>
        <dbReference type="ChEBI" id="CHEBI:57540"/>
    </ligand>
</feature>
<feature type="binding site" evidence="11">
    <location>
        <position position="122"/>
    </location>
    <ligand>
        <name>glycerol</name>
        <dbReference type="ChEBI" id="CHEBI:17754"/>
    </ligand>
</feature>
<evidence type="ECO:0000256" key="11">
    <source>
        <dbReference type="PIRSR" id="PIRSR000112-2"/>
    </source>
</evidence>
<dbReference type="InterPro" id="IPR016205">
    <property type="entry name" value="Glycerol_DH"/>
</dbReference>
<evidence type="ECO:0000256" key="10">
    <source>
        <dbReference type="PIRSR" id="PIRSR000112-1"/>
    </source>
</evidence>
<reference evidence="13 14" key="1">
    <citation type="submission" date="2017-04" db="EMBL/GenBank/DDBJ databases">
        <authorList>
            <person name="Afonso C.L."/>
            <person name="Miller P.J."/>
            <person name="Scott M.A."/>
            <person name="Spackman E."/>
            <person name="Goraichik I."/>
            <person name="Dimitrov K.M."/>
            <person name="Suarez D.L."/>
            <person name="Swayne D.E."/>
        </authorList>
    </citation>
    <scope>NUCLEOTIDE SEQUENCE [LARGE SCALE GENOMIC DNA]</scope>
    <source>
        <strain evidence="14">XA(T)</strain>
        <plasmid evidence="14">Plasmid unnamed1</plasmid>
    </source>
</reference>
<dbReference type="PIRSF" id="PIRSF000112">
    <property type="entry name" value="Glycerol_dehydrogenase"/>
    <property type="match status" value="1"/>
</dbReference>
<keyword evidence="5" id="KW-0560">Oxidoreductase</keyword>
<dbReference type="SUPFAM" id="SSF56796">
    <property type="entry name" value="Dehydroquinate synthase-like"/>
    <property type="match status" value="1"/>
</dbReference>
<feature type="binding site" evidence="12">
    <location>
        <begin position="117"/>
        <end position="120"/>
    </location>
    <ligand>
        <name>NAD(+)</name>
        <dbReference type="ChEBI" id="CHEBI:57540"/>
    </ligand>
</feature>
<feature type="binding site" evidence="12">
    <location>
        <position position="126"/>
    </location>
    <ligand>
        <name>NAD(+)</name>
        <dbReference type="ChEBI" id="CHEBI:57540"/>
    </ligand>
</feature>
<evidence type="ECO:0000256" key="12">
    <source>
        <dbReference type="PIRSR" id="PIRSR000112-3"/>
    </source>
</evidence>
<dbReference type="GO" id="GO:0046872">
    <property type="term" value="F:metal ion binding"/>
    <property type="evidence" value="ECO:0007669"/>
    <property type="project" value="UniProtKB-KW"/>
</dbReference>
<dbReference type="AlphaFoldDB" id="A0A1X9LR62"/>
<evidence type="ECO:0000256" key="7">
    <source>
        <dbReference type="ARBA" id="ARBA00023098"/>
    </source>
</evidence>
<gene>
    <name evidence="13" type="ORF">B5808_20080</name>
</gene>
<protein>
    <submittedName>
        <fullName evidence="13">Uncharacterized protein</fullName>
    </submittedName>
</protein>
<geneLocation type="plasmid" evidence="13">
    <name>unnamed1</name>
</geneLocation>
<dbReference type="KEGG" id="cphy:B5808_20080"/>
<keyword evidence="3 10" id="KW-0479">Metal-binding</keyword>
<keyword evidence="10" id="KW-0862">Zinc</keyword>
<dbReference type="GO" id="GO:0016614">
    <property type="term" value="F:oxidoreductase activity, acting on CH-OH group of donors"/>
    <property type="evidence" value="ECO:0007669"/>
    <property type="project" value="InterPro"/>
</dbReference>
<keyword evidence="1" id="KW-0963">Cytoplasm</keyword>
<dbReference type="CDD" id="cd08170">
    <property type="entry name" value="GlyDH"/>
    <property type="match status" value="1"/>
</dbReference>
<dbReference type="RefSeq" id="WP_085021810.1">
    <property type="nucleotide sequence ID" value="NZ_BMHD01000003.1"/>
</dbReference>